<gene>
    <name evidence="2" type="ORF">SKTS_14120</name>
</gene>
<feature type="signal peptide" evidence="1">
    <location>
        <begin position="1"/>
        <end position="21"/>
    </location>
</feature>
<dbReference type="RefSeq" id="WP_173062407.1">
    <property type="nucleotide sequence ID" value="NZ_AP022853.1"/>
</dbReference>
<organism evidence="2 3">
    <name type="scientific">Sulfurimicrobium lacus</name>
    <dbReference type="NCBI Taxonomy" id="2715678"/>
    <lineage>
        <taxon>Bacteria</taxon>
        <taxon>Pseudomonadati</taxon>
        <taxon>Pseudomonadota</taxon>
        <taxon>Betaproteobacteria</taxon>
        <taxon>Nitrosomonadales</taxon>
        <taxon>Sulfuricellaceae</taxon>
        <taxon>Sulfurimicrobium</taxon>
    </lineage>
</organism>
<dbReference type="Proteomes" id="UP000502260">
    <property type="component" value="Chromosome"/>
</dbReference>
<keyword evidence="3" id="KW-1185">Reference proteome</keyword>
<keyword evidence="1" id="KW-0732">Signal</keyword>
<dbReference type="KEGG" id="slac:SKTS_14120"/>
<evidence type="ECO:0000313" key="3">
    <source>
        <dbReference type="Proteomes" id="UP000502260"/>
    </source>
</evidence>
<protein>
    <submittedName>
        <fullName evidence="2">Uncharacterized protein</fullName>
    </submittedName>
</protein>
<dbReference type="AlphaFoldDB" id="A0A6F8VBY9"/>
<evidence type="ECO:0000256" key="1">
    <source>
        <dbReference type="SAM" id="SignalP"/>
    </source>
</evidence>
<accession>A0A6F8VBY9</accession>
<sequence>MRNFLLIGLAAVLFSAVAAIAADRPAMVIDLQGKVTLESGGGAGGIGILSTLSAGATLTLGPQARVVMVYLKSGDEYELAGPGRYQVGVVEPEAISGAKPIKHKTALASYGAGRINPMGKVQAGLVMRGGTIKSLRLLEPSGSLVSSERPTFRWEAVPGAKSYHFELDNDTGATMAEGTVNEPVFSLPAGVVLAEKMPYSWGVETSVDGRQYAKWHQFSVLDKGERERLEKLKPGDNATFGERVLYAAMLEEMGLREDARPLWKTLAMERPDDTRLQALAGD</sequence>
<reference evidence="3" key="1">
    <citation type="submission" date="2020-03" db="EMBL/GenBank/DDBJ databases">
        <title>Complete genome sequence of sulfur-oxidizing bacterium skT11.</title>
        <authorList>
            <person name="Kanda M."/>
            <person name="Kojima H."/>
            <person name="Fukui M."/>
        </authorList>
    </citation>
    <scope>NUCLEOTIDE SEQUENCE [LARGE SCALE GENOMIC DNA]</scope>
    <source>
        <strain evidence="3">skT11</strain>
    </source>
</reference>
<evidence type="ECO:0000313" key="2">
    <source>
        <dbReference type="EMBL" id="BCB26526.1"/>
    </source>
</evidence>
<feature type="chain" id="PRO_5026142705" evidence="1">
    <location>
        <begin position="22"/>
        <end position="282"/>
    </location>
</feature>
<proteinExistence type="predicted"/>
<dbReference type="EMBL" id="AP022853">
    <property type="protein sequence ID" value="BCB26526.1"/>
    <property type="molecule type" value="Genomic_DNA"/>
</dbReference>
<dbReference type="InterPro" id="IPR013783">
    <property type="entry name" value="Ig-like_fold"/>
</dbReference>
<name>A0A6F8VBY9_9PROT</name>
<dbReference type="Gene3D" id="2.60.40.10">
    <property type="entry name" value="Immunoglobulins"/>
    <property type="match status" value="1"/>
</dbReference>